<dbReference type="AlphaFoldDB" id="A0A6C0CFU2"/>
<name>A0A6C0CFU2_9ZZZZ</name>
<proteinExistence type="predicted"/>
<sequence>MNSVLSIICVAFFAYLIHYIIKGYNQMKEHGISCKTLYIPEDFDLNVALDTVTGLSRIKLERRALELGIKRNIIKDKNDTDLKVLIIQKSIEDKHIMTMEIEEKIKEREAERVLLRDMNEKVNYNQLPQLNPNVTIDALRDDLDN</sequence>
<accession>A0A6C0CFU2</accession>
<evidence type="ECO:0000313" key="1">
    <source>
        <dbReference type="EMBL" id="QHT02484.1"/>
    </source>
</evidence>
<organism evidence="1">
    <name type="scientific">viral metagenome</name>
    <dbReference type="NCBI Taxonomy" id="1070528"/>
    <lineage>
        <taxon>unclassified sequences</taxon>
        <taxon>metagenomes</taxon>
        <taxon>organismal metagenomes</taxon>
    </lineage>
</organism>
<dbReference type="EMBL" id="MN739395">
    <property type="protein sequence ID" value="QHT02484.1"/>
    <property type="molecule type" value="Genomic_DNA"/>
</dbReference>
<protein>
    <submittedName>
        <fullName evidence="1">Uncharacterized protein</fullName>
    </submittedName>
</protein>
<reference evidence="1" key="1">
    <citation type="journal article" date="2020" name="Nature">
        <title>Giant virus diversity and host interactions through global metagenomics.</title>
        <authorList>
            <person name="Schulz F."/>
            <person name="Roux S."/>
            <person name="Paez-Espino D."/>
            <person name="Jungbluth S."/>
            <person name="Walsh D.A."/>
            <person name="Denef V.J."/>
            <person name="McMahon K.D."/>
            <person name="Konstantinidis K.T."/>
            <person name="Eloe-Fadrosh E.A."/>
            <person name="Kyrpides N.C."/>
            <person name="Woyke T."/>
        </authorList>
    </citation>
    <scope>NUCLEOTIDE SEQUENCE</scope>
    <source>
        <strain evidence="1">GVMAG-M-3300020595-32</strain>
    </source>
</reference>